<feature type="domain" description="F-box associated beta-propeller type 1" evidence="1">
    <location>
        <begin position="51"/>
        <end position="266"/>
    </location>
</feature>
<dbReference type="NCBIfam" id="TIGR01640">
    <property type="entry name" value="F_box_assoc_1"/>
    <property type="match status" value="1"/>
</dbReference>
<organism evidence="2 3">
    <name type="scientific">Ficus carica</name>
    <name type="common">Common fig</name>
    <dbReference type="NCBI Taxonomy" id="3494"/>
    <lineage>
        <taxon>Eukaryota</taxon>
        <taxon>Viridiplantae</taxon>
        <taxon>Streptophyta</taxon>
        <taxon>Embryophyta</taxon>
        <taxon>Tracheophyta</taxon>
        <taxon>Spermatophyta</taxon>
        <taxon>Magnoliopsida</taxon>
        <taxon>eudicotyledons</taxon>
        <taxon>Gunneridae</taxon>
        <taxon>Pentapetalae</taxon>
        <taxon>rosids</taxon>
        <taxon>fabids</taxon>
        <taxon>Rosales</taxon>
        <taxon>Moraceae</taxon>
        <taxon>Ficeae</taxon>
        <taxon>Ficus</taxon>
    </lineage>
</organism>
<evidence type="ECO:0000259" key="1">
    <source>
        <dbReference type="Pfam" id="PF07734"/>
    </source>
</evidence>
<dbReference type="PANTHER" id="PTHR31672:SF13">
    <property type="entry name" value="F-BOX PROTEIN CPR30-LIKE"/>
    <property type="match status" value="1"/>
</dbReference>
<reference evidence="2" key="1">
    <citation type="submission" date="2023-07" db="EMBL/GenBank/DDBJ databases">
        <title>draft genome sequence of fig (Ficus carica).</title>
        <authorList>
            <person name="Takahashi T."/>
            <person name="Nishimura K."/>
        </authorList>
    </citation>
    <scope>NUCLEOTIDE SEQUENCE</scope>
</reference>
<dbReference type="Gramene" id="FCD_00012425-RA">
    <property type="protein sequence ID" value="FCD_00012425-RA:cds"/>
    <property type="gene ID" value="FCD_00012425"/>
</dbReference>
<accession>A0AA88DK28</accession>
<dbReference type="Pfam" id="PF07734">
    <property type="entry name" value="FBA_1"/>
    <property type="match status" value="1"/>
</dbReference>
<dbReference type="Proteomes" id="UP001187192">
    <property type="component" value="Unassembled WGS sequence"/>
</dbReference>
<dbReference type="EMBL" id="BTGU01000047">
    <property type="protein sequence ID" value="GMN53739.1"/>
    <property type="molecule type" value="Genomic_DNA"/>
</dbReference>
<dbReference type="InterPro" id="IPR050796">
    <property type="entry name" value="SCF_F-box_component"/>
</dbReference>
<proteinExistence type="predicted"/>
<evidence type="ECO:0000313" key="2">
    <source>
        <dbReference type="EMBL" id="GMN53739.1"/>
    </source>
</evidence>
<sequence>MLYSSTMTIEIQLVCTRSTSSLSRCSARFGNDKVVETFPHWYLRLEGSDNGVLCLAEGENCVFLWNRETTELKALPSPPVCHWQIPIYLHGLGYDSLRVISKCLRRNSWKIMEMPEILSSALASKHFSSCVRSNDRRSVIVNRSIHWMLYLEGGNEGQDSELMIVAFDLSTEVFKLIDPPRQLLNNRPPLLGEDDGYSYSIDKFSECLSMVFAMEIQKSYFEIWVMEKYGVSKSWTRRVKVDLEGVHHPLDTLKVKDRRKSFSLRPVLIQFRTILIWYDLESHKLRDITFKDEEAFAFTTYTESLIHI</sequence>
<evidence type="ECO:0000313" key="3">
    <source>
        <dbReference type="Proteomes" id="UP001187192"/>
    </source>
</evidence>
<dbReference type="PANTHER" id="PTHR31672">
    <property type="entry name" value="BNACNNG10540D PROTEIN"/>
    <property type="match status" value="1"/>
</dbReference>
<dbReference type="InterPro" id="IPR006527">
    <property type="entry name" value="F-box-assoc_dom_typ1"/>
</dbReference>
<protein>
    <recommendedName>
        <fullName evidence="1">F-box associated beta-propeller type 1 domain-containing protein</fullName>
    </recommendedName>
</protein>
<gene>
    <name evidence="2" type="ORF">TIFTF001_022869</name>
</gene>
<comment type="caution">
    <text evidence="2">The sequence shown here is derived from an EMBL/GenBank/DDBJ whole genome shotgun (WGS) entry which is preliminary data.</text>
</comment>
<name>A0AA88DK28_FICCA</name>
<dbReference type="InterPro" id="IPR017451">
    <property type="entry name" value="F-box-assoc_interact_dom"/>
</dbReference>
<dbReference type="AlphaFoldDB" id="A0AA88DK28"/>
<keyword evidence="3" id="KW-1185">Reference proteome</keyword>